<dbReference type="Gene3D" id="3.40.630.10">
    <property type="entry name" value="Zn peptidases"/>
    <property type="match status" value="1"/>
</dbReference>
<dbReference type="PANTHER" id="PTHR31826">
    <property type="entry name" value="NICALIN"/>
    <property type="match status" value="1"/>
</dbReference>
<proteinExistence type="inferred from homology"/>
<keyword evidence="13" id="KW-1185">Reference proteome</keyword>
<feature type="transmembrane region" description="Helical" evidence="10">
    <location>
        <begin position="534"/>
        <end position="555"/>
    </location>
</feature>
<keyword evidence="5" id="KW-0256">Endoplasmic reticulum</keyword>
<evidence type="ECO:0000259" key="11">
    <source>
        <dbReference type="Pfam" id="PF04389"/>
    </source>
</evidence>
<sequence length="559" mass="63146">MFSAGDELEILKSILPFSFLFFLPLFIVISPVSMVGASHEFQIHRMHQYDLQGISHGCRSTHINLEARSLSNWSTQRHCVITRFEDITLKMLSDIKQYAGGLLIILPRDVTVLSQQEKQLLGDIETQLLKGEVNLPIYFSTWSPEFEVILRDVENSKLTDEKAPTAWDAILNSVSANGYQVVVSANKATPKVDSHIISIQGKLAGYGLEDKLPTIAIVAYYDSFGVSPELSFGTDNNGSGVIMLLELVRIFSYLYASSRAHARVNILFLLSGGGKLNYQGSKKWLEDQLDGLEGSLIQDAMYVLCLDAVGASNNLNVHVSKPPKERSPAAQFLQDLKSAHENVTVEVVHKKINLAEDFLAWEHERYSIRRLPAFTLSTLKSYKDPARDTIFDTVDSVDAKKLAANIEALALALARQIYNITALSNPLNSHISVDPEFVKTWMDFLTSQPRAPMLLSEKNNPLIKVLQDSMHRYLKDTKTIFHTADKRDPEFVFYDVTKATVYIYNVKPAVFDLFLMVIITLYLSVIYLIVQASIVFTCIHLYIYIYIYIYIYTLIKYVI</sequence>
<keyword evidence="4" id="KW-0732">Signal</keyword>
<evidence type="ECO:0000256" key="5">
    <source>
        <dbReference type="ARBA" id="ARBA00022824"/>
    </source>
</evidence>
<evidence type="ECO:0000256" key="10">
    <source>
        <dbReference type="SAM" id="Phobius"/>
    </source>
</evidence>
<dbReference type="GO" id="GO:0005789">
    <property type="term" value="C:endoplasmic reticulum membrane"/>
    <property type="evidence" value="ECO:0007669"/>
    <property type="project" value="UniProtKB-SubCell"/>
</dbReference>
<dbReference type="CDD" id="cd03882">
    <property type="entry name" value="M28_nicalin_like"/>
    <property type="match status" value="1"/>
</dbReference>
<evidence type="ECO:0000256" key="7">
    <source>
        <dbReference type="ARBA" id="ARBA00023136"/>
    </source>
</evidence>
<name>A0ABD0XTJ2_9HEMI</name>
<dbReference type="SUPFAM" id="SSF53187">
    <property type="entry name" value="Zn-dependent exopeptidases"/>
    <property type="match status" value="1"/>
</dbReference>
<dbReference type="InterPro" id="IPR016574">
    <property type="entry name" value="Nicalin"/>
</dbReference>
<gene>
    <name evidence="12" type="ORF">AAG570_008025</name>
</gene>
<accession>A0ABD0XTJ2</accession>
<feature type="transmembrane region" description="Helical" evidence="10">
    <location>
        <begin position="14"/>
        <end position="37"/>
    </location>
</feature>
<keyword evidence="3 10" id="KW-0812">Transmembrane</keyword>
<dbReference type="AlphaFoldDB" id="A0ABD0XTJ2"/>
<evidence type="ECO:0000256" key="1">
    <source>
        <dbReference type="ARBA" id="ARBA00004389"/>
    </source>
</evidence>
<dbReference type="Proteomes" id="UP001558652">
    <property type="component" value="Unassembled WGS sequence"/>
</dbReference>
<keyword evidence="6 10" id="KW-1133">Transmembrane helix</keyword>
<evidence type="ECO:0000256" key="4">
    <source>
        <dbReference type="ARBA" id="ARBA00022729"/>
    </source>
</evidence>
<evidence type="ECO:0000313" key="12">
    <source>
        <dbReference type="EMBL" id="KAL1110497.1"/>
    </source>
</evidence>
<evidence type="ECO:0000256" key="2">
    <source>
        <dbReference type="ARBA" id="ARBA00007717"/>
    </source>
</evidence>
<comment type="caution">
    <text evidence="12">The sequence shown here is derived from an EMBL/GenBank/DDBJ whole genome shotgun (WGS) entry which is preliminary data.</text>
</comment>
<keyword evidence="7 10" id="KW-0472">Membrane</keyword>
<feature type="domain" description="Peptidase M28" evidence="11">
    <location>
        <begin position="214"/>
        <end position="410"/>
    </location>
</feature>
<dbReference type="EMBL" id="JBFDAA010000022">
    <property type="protein sequence ID" value="KAL1110497.1"/>
    <property type="molecule type" value="Genomic_DNA"/>
</dbReference>
<organism evidence="12 13">
    <name type="scientific">Ranatra chinensis</name>
    <dbReference type="NCBI Taxonomy" id="642074"/>
    <lineage>
        <taxon>Eukaryota</taxon>
        <taxon>Metazoa</taxon>
        <taxon>Ecdysozoa</taxon>
        <taxon>Arthropoda</taxon>
        <taxon>Hexapoda</taxon>
        <taxon>Insecta</taxon>
        <taxon>Pterygota</taxon>
        <taxon>Neoptera</taxon>
        <taxon>Paraneoptera</taxon>
        <taxon>Hemiptera</taxon>
        <taxon>Heteroptera</taxon>
        <taxon>Panheteroptera</taxon>
        <taxon>Nepomorpha</taxon>
        <taxon>Nepidae</taxon>
        <taxon>Ranatrinae</taxon>
        <taxon>Ranatra</taxon>
    </lineage>
</organism>
<evidence type="ECO:0000256" key="8">
    <source>
        <dbReference type="ARBA" id="ARBA00023180"/>
    </source>
</evidence>
<protein>
    <recommendedName>
        <fullName evidence="9">BOS complex subunit NCLN</fullName>
    </recommendedName>
</protein>
<evidence type="ECO:0000313" key="13">
    <source>
        <dbReference type="Proteomes" id="UP001558652"/>
    </source>
</evidence>
<reference evidence="12 13" key="1">
    <citation type="submission" date="2024-07" db="EMBL/GenBank/DDBJ databases">
        <title>Chromosome-level genome assembly of the water stick insect Ranatra chinensis (Heteroptera: Nepidae).</title>
        <authorList>
            <person name="Liu X."/>
        </authorList>
    </citation>
    <scope>NUCLEOTIDE SEQUENCE [LARGE SCALE GENOMIC DNA]</scope>
    <source>
        <strain evidence="12">Cailab_2021Rc</strain>
        <tissue evidence="12">Muscle</tissue>
    </source>
</reference>
<dbReference type="InterPro" id="IPR007484">
    <property type="entry name" value="Peptidase_M28"/>
</dbReference>
<evidence type="ECO:0000256" key="3">
    <source>
        <dbReference type="ARBA" id="ARBA00022692"/>
    </source>
</evidence>
<keyword evidence="8" id="KW-0325">Glycoprotein</keyword>
<comment type="subcellular location">
    <subcellularLocation>
        <location evidence="1">Endoplasmic reticulum membrane</location>
        <topology evidence="1">Single-pass membrane protein</topology>
    </subcellularLocation>
</comment>
<evidence type="ECO:0000256" key="6">
    <source>
        <dbReference type="ARBA" id="ARBA00022989"/>
    </source>
</evidence>
<dbReference type="Pfam" id="PF04389">
    <property type="entry name" value="Peptidase_M28"/>
    <property type="match status" value="1"/>
</dbReference>
<evidence type="ECO:0000256" key="9">
    <source>
        <dbReference type="ARBA" id="ARBA00034873"/>
    </source>
</evidence>
<feature type="transmembrane region" description="Helical" evidence="10">
    <location>
        <begin position="509"/>
        <end position="528"/>
    </location>
</feature>
<comment type="similarity">
    <text evidence="2">Belongs to the nicastrin family.</text>
</comment>